<feature type="non-terminal residue" evidence="1">
    <location>
        <position position="75"/>
    </location>
</feature>
<name>A0AAW4UDS0_9FIRM</name>
<organism evidence="1 2">
    <name type="scientific">Agathobacter rectalis</name>
    <dbReference type="NCBI Taxonomy" id="39491"/>
    <lineage>
        <taxon>Bacteria</taxon>
        <taxon>Bacillati</taxon>
        <taxon>Bacillota</taxon>
        <taxon>Clostridia</taxon>
        <taxon>Lachnospirales</taxon>
        <taxon>Lachnospiraceae</taxon>
        <taxon>Agathobacter</taxon>
    </lineage>
</organism>
<gene>
    <name evidence="1" type="ORF">LIZ56_16330</name>
</gene>
<proteinExistence type="predicted"/>
<dbReference type="EMBL" id="JAJCJK010000135">
    <property type="protein sequence ID" value="MCB6939940.1"/>
    <property type="molecule type" value="Genomic_DNA"/>
</dbReference>
<reference evidence="1" key="1">
    <citation type="submission" date="2021-10" db="EMBL/GenBank/DDBJ databases">
        <title>Collection of gut derived symbiotic bacterial strains cultured from healthy donors.</title>
        <authorList>
            <person name="Lin H."/>
            <person name="Littmann E."/>
            <person name="Kohout C."/>
            <person name="Pamer E.G."/>
        </authorList>
    </citation>
    <scope>NUCLEOTIDE SEQUENCE</scope>
    <source>
        <strain evidence="1">DFI.9.42</strain>
    </source>
</reference>
<evidence type="ECO:0000313" key="2">
    <source>
        <dbReference type="Proteomes" id="UP001197684"/>
    </source>
</evidence>
<comment type="caution">
    <text evidence="1">The sequence shown here is derived from an EMBL/GenBank/DDBJ whole genome shotgun (WGS) entry which is preliminary data.</text>
</comment>
<protein>
    <submittedName>
        <fullName evidence="1">Uncharacterized protein</fullName>
    </submittedName>
</protein>
<dbReference type="Proteomes" id="UP001197684">
    <property type="component" value="Unassembled WGS sequence"/>
</dbReference>
<dbReference type="AlphaFoldDB" id="A0AAW4UDS0"/>
<accession>A0AAW4UDS0</accession>
<evidence type="ECO:0000313" key="1">
    <source>
        <dbReference type="EMBL" id="MCB6939940.1"/>
    </source>
</evidence>
<sequence length="75" mass="8873">MQRATYAHIKVESYQRQNPAQPGLLPLTAYTKLLRVCRIAYENQQRPCMDAWANFLFLKLLLCRRKHQLNTVQLV</sequence>